<feature type="transmembrane region" description="Helical" evidence="1">
    <location>
        <begin position="250"/>
        <end position="266"/>
    </location>
</feature>
<dbReference type="PATRIC" id="fig|1423804.4.peg.2274"/>
<feature type="transmembrane region" description="Helical" evidence="1">
    <location>
        <begin position="404"/>
        <end position="426"/>
    </location>
</feature>
<feature type="transmembrane region" description="Helical" evidence="1">
    <location>
        <begin position="228"/>
        <end position="244"/>
    </location>
</feature>
<dbReference type="Proteomes" id="UP000051442">
    <property type="component" value="Unassembled WGS sequence"/>
</dbReference>
<name>A0A0R2EWJ0_9LACO</name>
<reference evidence="2 3" key="1">
    <citation type="journal article" date="2015" name="Genome Announc.">
        <title>Expanding the biotechnology potential of lactobacilli through comparative genomics of 213 strains and associated genera.</title>
        <authorList>
            <person name="Sun Z."/>
            <person name="Harris H.M."/>
            <person name="McCann A."/>
            <person name="Guo C."/>
            <person name="Argimon S."/>
            <person name="Zhang W."/>
            <person name="Yang X."/>
            <person name="Jeffery I.B."/>
            <person name="Cooney J.C."/>
            <person name="Kagawa T.F."/>
            <person name="Liu W."/>
            <person name="Song Y."/>
            <person name="Salvetti E."/>
            <person name="Wrobel A."/>
            <person name="Rasinkangas P."/>
            <person name="Parkhill J."/>
            <person name="Rea M.C."/>
            <person name="O'Sullivan O."/>
            <person name="Ritari J."/>
            <person name="Douillard F.P."/>
            <person name="Paul Ross R."/>
            <person name="Yang R."/>
            <person name="Briner A.E."/>
            <person name="Felis G.E."/>
            <person name="de Vos W.M."/>
            <person name="Barrangou R."/>
            <person name="Klaenhammer T.R."/>
            <person name="Caufield P.W."/>
            <person name="Cui Y."/>
            <person name="Zhang H."/>
            <person name="O'Toole P.W."/>
        </authorList>
    </citation>
    <scope>NUCLEOTIDE SEQUENCE [LARGE SCALE GENOMIC DNA]</scope>
    <source>
        <strain evidence="2 3">DSM 23365</strain>
    </source>
</reference>
<gene>
    <name evidence="2" type="ORF">FD14_GL002093</name>
</gene>
<proteinExistence type="predicted"/>
<dbReference type="EMBL" id="AYZM01000158">
    <property type="protein sequence ID" value="KRN18229.1"/>
    <property type="molecule type" value="Genomic_DNA"/>
</dbReference>
<organism evidence="2 3">
    <name type="scientific">Secundilactobacillus similis DSM 23365 = JCM 2765</name>
    <dbReference type="NCBI Taxonomy" id="1423804"/>
    <lineage>
        <taxon>Bacteria</taxon>
        <taxon>Bacillati</taxon>
        <taxon>Bacillota</taxon>
        <taxon>Bacilli</taxon>
        <taxon>Lactobacillales</taxon>
        <taxon>Lactobacillaceae</taxon>
        <taxon>Secundilactobacillus</taxon>
    </lineage>
</organism>
<dbReference type="AlphaFoldDB" id="A0A0R2EWJ0"/>
<feature type="transmembrane region" description="Helical" evidence="1">
    <location>
        <begin position="35"/>
        <end position="53"/>
    </location>
</feature>
<feature type="transmembrane region" description="Helical" evidence="1">
    <location>
        <begin position="147"/>
        <end position="168"/>
    </location>
</feature>
<keyword evidence="1" id="KW-0472">Membrane</keyword>
<feature type="transmembrane region" description="Helical" evidence="1">
    <location>
        <begin position="7"/>
        <end position="29"/>
    </location>
</feature>
<keyword evidence="3" id="KW-1185">Reference proteome</keyword>
<feature type="transmembrane region" description="Helical" evidence="1">
    <location>
        <begin position="273"/>
        <end position="294"/>
    </location>
</feature>
<dbReference type="STRING" id="1423804.FD14_GL002093"/>
<feature type="transmembrane region" description="Helical" evidence="1">
    <location>
        <begin position="65"/>
        <end position="87"/>
    </location>
</feature>
<accession>A0A0R2EWJ0</accession>
<evidence type="ECO:0000256" key="1">
    <source>
        <dbReference type="SAM" id="Phobius"/>
    </source>
</evidence>
<sequence>MARRRTVSNWLGLLLALALMIGIFSNIVYPQNFKATVLVLLGCLVVWAGHRWYIQRVNQLSTQLVNRLIVIAFVVMVLVQLFVLNFLPASVFHDPFRVIYQAEQLSVGHYDWGSSLYFWRFPNNVPLTVLLAGWLKLASLVQLGTTTAIHVLSLILLDSLIAMSLWTVRYLTKHQAAVVTLAVFFLVSPFAYTYYLQVFYSDVPTLLCLSIAFNILLRWPHYSTRQRWLFGIALLIDIVLGGVIKPNLIVMAVAVVLAVIVLAIRSRKILKRYWVPFAVIMLAFALMMPTAAGLKRAGHFTAHPTEQFPTMHWIWMGYNPNYSGKYNFSDVQKLSQLPNIQQRQTYLKHALPARLKQLGAWGIVKRWGLKAAILLNVTRLQSAYTGGLVSSPAWYQHVEAPLSIIGSTIMRIGFIMLDLLAIIKCLRYWRQPKRHDDPVMTLAILTALGYIAFHTLLWESEPRYGQAIAPLLLLISTMRLPDVTPIREAWSLRRRMIVTGVLGLGLAGMYVTESVPLPRPNKVMVASQMSQLSLQFDAKRTPIAAHETVSQRVRLNVAARKMAVSVAPHAQFDGILVNEKTHQRYHLLRTQRALVYHHTIPVGHYQIRVTNQLNRTQGLLLSKTIAYRLAPEPLVYQHRSRPFESFVYEFSR</sequence>
<feature type="transmembrane region" description="Helical" evidence="1">
    <location>
        <begin position="438"/>
        <end position="458"/>
    </location>
</feature>
<evidence type="ECO:0008006" key="4">
    <source>
        <dbReference type="Google" id="ProtNLM"/>
    </source>
</evidence>
<evidence type="ECO:0000313" key="2">
    <source>
        <dbReference type="EMBL" id="KRN18229.1"/>
    </source>
</evidence>
<feature type="transmembrane region" description="Helical" evidence="1">
    <location>
        <begin position="198"/>
        <end position="216"/>
    </location>
</feature>
<feature type="transmembrane region" description="Helical" evidence="1">
    <location>
        <begin position="175"/>
        <end position="192"/>
    </location>
</feature>
<protein>
    <recommendedName>
        <fullName evidence="4">Glycosyltransferase RgtA/B/C/D-like domain-containing protein</fullName>
    </recommendedName>
</protein>
<keyword evidence="1" id="KW-0812">Transmembrane</keyword>
<keyword evidence="1" id="KW-1133">Transmembrane helix</keyword>
<dbReference type="OrthoDB" id="2240371at2"/>
<comment type="caution">
    <text evidence="2">The sequence shown here is derived from an EMBL/GenBank/DDBJ whole genome shotgun (WGS) entry which is preliminary data.</text>
</comment>
<dbReference type="RefSeq" id="WP_057152276.1">
    <property type="nucleotide sequence ID" value="NZ_AYZM01000158.1"/>
</dbReference>
<evidence type="ECO:0000313" key="3">
    <source>
        <dbReference type="Proteomes" id="UP000051442"/>
    </source>
</evidence>